<evidence type="ECO:0000313" key="5">
    <source>
        <dbReference type="EMBL" id="RCS22200.1"/>
    </source>
</evidence>
<dbReference type="PRINTS" id="PR00080">
    <property type="entry name" value="SDRFAMILY"/>
</dbReference>
<comment type="similarity">
    <text evidence="1">Belongs to the short-chain dehydrogenases/reductases (SDR) family.</text>
</comment>
<dbReference type="InterPro" id="IPR006311">
    <property type="entry name" value="TAT_signal"/>
</dbReference>
<dbReference type="InterPro" id="IPR002347">
    <property type="entry name" value="SDR_fam"/>
</dbReference>
<evidence type="ECO:0000256" key="1">
    <source>
        <dbReference type="ARBA" id="ARBA00006484"/>
    </source>
</evidence>
<dbReference type="SUPFAM" id="SSF51735">
    <property type="entry name" value="NAD(P)-binding Rossmann-fold domains"/>
    <property type="match status" value="1"/>
</dbReference>
<name>A0A368K2J8_9HYPH</name>
<dbReference type="PRINTS" id="PR00081">
    <property type="entry name" value="GDHRDH"/>
</dbReference>
<reference evidence="5 6" key="1">
    <citation type="submission" date="2018-07" db="EMBL/GenBank/DDBJ databases">
        <title>The draft genome of Phyllobacterium salinisoli.</title>
        <authorList>
            <person name="Liu L."/>
            <person name="Li L."/>
            <person name="Zhang X."/>
            <person name="Liang L."/>
        </authorList>
    </citation>
    <scope>NUCLEOTIDE SEQUENCE [LARGE SCALE GENOMIC DNA]</scope>
    <source>
        <strain evidence="5 6">LLAN61</strain>
    </source>
</reference>
<feature type="transmembrane region" description="Helical" evidence="2">
    <location>
        <begin position="48"/>
        <end position="75"/>
    </location>
</feature>
<dbReference type="Pfam" id="PF13561">
    <property type="entry name" value="adh_short_C2"/>
    <property type="match status" value="1"/>
</dbReference>
<feature type="domain" description="Ketoreductase" evidence="4">
    <location>
        <begin position="47"/>
        <end position="230"/>
    </location>
</feature>
<dbReference type="AlphaFoldDB" id="A0A368K2J8"/>
<dbReference type="OrthoDB" id="9812986at2"/>
<dbReference type="RefSeq" id="WP_114442195.1">
    <property type="nucleotide sequence ID" value="NZ_QOZG01000009.1"/>
</dbReference>
<evidence type="ECO:0000313" key="6">
    <source>
        <dbReference type="Proteomes" id="UP000253420"/>
    </source>
</evidence>
<dbReference type="InterPro" id="IPR020904">
    <property type="entry name" value="Sc_DH/Rdtase_CS"/>
</dbReference>
<dbReference type="Gene3D" id="3.40.50.720">
    <property type="entry name" value="NAD(P)-binding Rossmann-like Domain"/>
    <property type="match status" value="1"/>
</dbReference>
<comment type="caution">
    <text evidence="5">The sequence shown here is derived from an EMBL/GenBank/DDBJ whole genome shotgun (WGS) entry which is preliminary data.</text>
</comment>
<sequence length="289" mass="30463">MSEQNSFDPTLSRRHIVTGMLAATATAAAGLTASPASAQMPGLLEGRVAIITGGTSGIGAVTAATLAAAGAKVAFNGRREAMGREVEERIRQEGGAVVYIKSDVRDAAQMERFVAETLERYGRLDIAFNNAGIDLPPAPIADTDIAGFDDQIATNLRGVFVAMKYQLPHLVRSKGSIINTASIGGRHAFPNIVAYGASKAAVIHMTRAAAQEYGRNVRINAIAPGPIESPMLERVRRDWQVTTEQLVAPYPMRRVGTPAEVAAMVLFLASDASSYVSGHVFGIDGGDLA</sequence>
<dbReference type="PROSITE" id="PS00061">
    <property type="entry name" value="ADH_SHORT"/>
    <property type="match status" value="1"/>
</dbReference>
<accession>A0A368K2J8</accession>
<keyword evidence="2" id="KW-0472">Membrane</keyword>
<dbReference type="PANTHER" id="PTHR42760">
    <property type="entry name" value="SHORT-CHAIN DEHYDROGENASES/REDUCTASES FAMILY MEMBER"/>
    <property type="match status" value="1"/>
</dbReference>
<dbReference type="Proteomes" id="UP000253420">
    <property type="component" value="Unassembled WGS sequence"/>
</dbReference>
<organism evidence="5 6">
    <name type="scientific">Phyllobacterium salinisoli</name>
    <dbReference type="NCBI Taxonomy" id="1899321"/>
    <lineage>
        <taxon>Bacteria</taxon>
        <taxon>Pseudomonadati</taxon>
        <taxon>Pseudomonadota</taxon>
        <taxon>Alphaproteobacteria</taxon>
        <taxon>Hyphomicrobiales</taxon>
        <taxon>Phyllobacteriaceae</taxon>
        <taxon>Phyllobacterium</taxon>
    </lineage>
</organism>
<dbReference type="InterPro" id="IPR057326">
    <property type="entry name" value="KR_dom"/>
</dbReference>
<dbReference type="PROSITE" id="PS51318">
    <property type="entry name" value="TAT"/>
    <property type="match status" value="1"/>
</dbReference>
<dbReference type="CDD" id="cd05233">
    <property type="entry name" value="SDR_c"/>
    <property type="match status" value="1"/>
</dbReference>
<proteinExistence type="inferred from homology"/>
<evidence type="ECO:0000256" key="3">
    <source>
        <dbReference type="SAM" id="SignalP"/>
    </source>
</evidence>
<feature type="chain" id="PRO_5016662404" evidence="3">
    <location>
        <begin position="39"/>
        <end position="289"/>
    </location>
</feature>
<dbReference type="FunFam" id="3.40.50.720:FF:000084">
    <property type="entry name" value="Short-chain dehydrogenase reductase"/>
    <property type="match status" value="1"/>
</dbReference>
<dbReference type="EMBL" id="QOZG01000009">
    <property type="protein sequence ID" value="RCS22200.1"/>
    <property type="molecule type" value="Genomic_DNA"/>
</dbReference>
<keyword evidence="2" id="KW-1133">Transmembrane helix</keyword>
<dbReference type="NCBIfam" id="NF005559">
    <property type="entry name" value="PRK07231.1"/>
    <property type="match status" value="1"/>
</dbReference>
<evidence type="ECO:0000256" key="2">
    <source>
        <dbReference type="SAM" id="Phobius"/>
    </source>
</evidence>
<dbReference type="GO" id="GO:0016616">
    <property type="term" value="F:oxidoreductase activity, acting on the CH-OH group of donors, NAD or NADP as acceptor"/>
    <property type="evidence" value="ECO:0007669"/>
    <property type="project" value="TreeGrafter"/>
</dbReference>
<keyword evidence="2" id="KW-0812">Transmembrane</keyword>
<keyword evidence="3" id="KW-0732">Signal</keyword>
<dbReference type="InterPro" id="IPR036291">
    <property type="entry name" value="NAD(P)-bd_dom_sf"/>
</dbReference>
<keyword evidence="6" id="KW-1185">Reference proteome</keyword>
<evidence type="ECO:0000259" key="4">
    <source>
        <dbReference type="SMART" id="SM00822"/>
    </source>
</evidence>
<gene>
    <name evidence="5" type="ORF">DUT91_19625</name>
</gene>
<feature type="signal peptide" evidence="3">
    <location>
        <begin position="1"/>
        <end position="38"/>
    </location>
</feature>
<protein>
    <submittedName>
        <fullName evidence="5">SDR family NAD(P)-dependent oxidoreductase</fullName>
    </submittedName>
</protein>
<dbReference type="SMART" id="SM00822">
    <property type="entry name" value="PKS_KR"/>
    <property type="match status" value="1"/>
</dbReference>